<sequence length="347" mass="36943">MSDFLTLKGGEVDVGGAPEVISVLPFGHVVSQKGEFDVDEESLAAMKAQIAERGVDLVVDYEHQTLTGDRAPAAGWVKELFAEDGHIKARVEWTLPAKQYLENKEYRYLSPVITVRKTDNKATGLHSLALTNTPAIAGMTPIVNSSTFEGGKTNMNELIKKLAAALGLGEDAGEEQILEALSACIEENKALKEAAEGKKPGDGKQPPEEDTVVANKAVCELLGLKAGAPAAEVAAVIMSLKGGIDGRVKALEEQLADRDAEEAVELALKSGKITPAQKGWAKDYALKSLEGFKSFLEKAPQVVPMSEIAGGEALALKGKKPDEATMLICKQLGVSAEDLEKYGMKEE</sequence>
<evidence type="ECO:0008006" key="3">
    <source>
        <dbReference type="Google" id="ProtNLM"/>
    </source>
</evidence>
<dbReference type="EMBL" id="WKPO01000026">
    <property type="protein sequence ID" value="MSB50159.1"/>
    <property type="molecule type" value="Genomic_DNA"/>
</dbReference>
<protein>
    <recommendedName>
        <fullName evidence="3">Mu-like prophage I protein</fullName>
    </recommendedName>
</protein>
<comment type="caution">
    <text evidence="1">The sequence shown here is derived from an EMBL/GenBank/DDBJ whole genome shotgun (WGS) entry which is preliminary data.</text>
</comment>
<evidence type="ECO:0000313" key="2">
    <source>
        <dbReference type="Proteomes" id="UP000429811"/>
    </source>
</evidence>
<dbReference type="Pfam" id="PF10123">
    <property type="entry name" value="Mu-like_Pro"/>
    <property type="match status" value="1"/>
</dbReference>
<gene>
    <name evidence="1" type="ORF">GKE90_15865</name>
</gene>
<proteinExistence type="predicted"/>
<dbReference type="Proteomes" id="UP000429811">
    <property type="component" value="Unassembled WGS sequence"/>
</dbReference>
<organism evidence="1 2">
    <name type="scientific">Flavonifractor plautii</name>
    <name type="common">Fusobacterium plautii</name>
    <dbReference type="NCBI Taxonomy" id="292800"/>
    <lineage>
        <taxon>Bacteria</taxon>
        <taxon>Bacillati</taxon>
        <taxon>Bacillota</taxon>
        <taxon>Clostridia</taxon>
        <taxon>Eubacteriales</taxon>
        <taxon>Oscillospiraceae</taxon>
        <taxon>Flavonifractor</taxon>
    </lineage>
</organism>
<dbReference type="AlphaFoldDB" id="A0A6I2RSJ1"/>
<dbReference type="InterPro" id="IPR012106">
    <property type="entry name" value="Phage_Mu_Gp1"/>
</dbReference>
<evidence type="ECO:0000313" key="1">
    <source>
        <dbReference type="EMBL" id="MSB50159.1"/>
    </source>
</evidence>
<name>A0A6I2RSJ1_FLAPL</name>
<reference evidence="1 2" key="1">
    <citation type="journal article" date="2019" name="Nat. Med.">
        <title>A library of human gut bacterial isolates paired with longitudinal multiomics data enables mechanistic microbiome research.</title>
        <authorList>
            <person name="Poyet M."/>
            <person name="Groussin M."/>
            <person name="Gibbons S.M."/>
            <person name="Avila-Pacheco J."/>
            <person name="Jiang X."/>
            <person name="Kearney S.M."/>
            <person name="Perrotta A.R."/>
            <person name="Berdy B."/>
            <person name="Zhao S."/>
            <person name="Lieberman T.D."/>
            <person name="Swanson P.K."/>
            <person name="Smith M."/>
            <person name="Roesemann S."/>
            <person name="Alexander J.E."/>
            <person name="Rich S.A."/>
            <person name="Livny J."/>
            <person name="Vlamakis H."/>
            <person name="Clish C."/>
            <person name="Bullock K."/>
            <person name="Deik A."/>
            <person name="Scott J."/>
            <person name="Pierce K.A."/>
            <person name="Xavier R.J."/>
            <person name="Alm E.J."/>
        </authorList>
    </citation>
    <scope>NUCLEOTIDE SEQUENCE [LARGE SCALE GENOMIC DNA]</scope>
    <source>
        <strain evidence="1 2">BIOML-A5</strain>
    </source>
</reference>
<accession>A0A6I2RSJ1</accession>
<dbReference type="RefSeq" id="WP_154250840.1">
    <property type="nucleotide sequence ID" value="NZ_WKPO01000026.1"/>
</dbReference>
<dbReference type="PIRSF" id="PIRSF016624">
    <property type="entry name" value="Mu_prophg_I"/>
    <property type="match status" value="1"/>
</dbReference>